<comment type="similarity">
    <text evidence="12">Belongs to the carbohydrate kinase PfkB family. Ribokinase subfamily.</text>
</comment>
<keyword evidence="9 12" id="KW-0460">Magnesium</keyword>
<dbReference type="SUPFAM" id="SSF53613">
    <property type="entry name" value="Ribokinase-like"/>
    <property type="match status" value="1"/>
</dbReference>
<evidence type="ECO:0000313" key="14">
    <source>
        <dbReference type="Proteomes" id="UP000035704"/>
    </source>
</evidence>
<dbReference type="InterPro" id="IPR002139">
    <property type="entry name" value="Ribo/fructo_kinase"/>
</dbReference>
<feature type="binding site" evidence="12">
    <location>
        <position position="292"/>
    </location>
    <ligand>
        <name>K(+)</name>
        <dbReference type="ChEBI" id="CHEBI:29103"/>
    </ligand>
</feature>
<keyword evidence="14" id="KW-1185">Reference proteome</keyword>
<name>A0A0D8IBT0_9CLOT</name>
<protein>
    <recommendedName>
        <fullName evidence="3 12">Ribokinase</fullName>
        <shortName evidence="12">RK</shortName>
        <ecNumber evidence="2 12">2.7.1.15</ecNumber>
    </recommendedName>
</protein>
<dbReference type="GO" id="GO:0005829">
    <property type="term" value="C:cytosol"/>
    <property type="evidence" value="ECO:0007669"/>
    <property type="project" value="TreeGrafter"/>
</dbReference>
<dbReference type="PATRIC" id="fig|84022.5.peg.2814"/>
<dbReference type="GO" id="GO:0005524">
    <property type="term" value="F:ATP binding"/>
    <property type="evidence" value="ECO:0007669"/>
    <property type="project" value="UniProtKB-UniRule"/>
</dbReference>
<comment type="pathway">
    <text evidence="12">Carbohydrate metabolism; D-ribose degradation; D-ribose 5-phosphate from beta-D-ribopyranose: step 2/2.</text>
</comment>
<comment type="function">
    <text evidence="12">Catalyzes the phosphorylation of ribose at O-5 in a reaction requiring ATP and magnesium. The resulting D-ribose-5-phosphate can then be used either for sythesis of nucleotides, histidine, and tryptophan, or as a component of the pentose phosphate pathway.</text>
</comment>
<evidence type="ECO:0000256" key="11">
    <source>
        <dbReference type="ARBA" id="ARBA00023277"/>
    </source>
</evidence>
<evidence type="ECO:0000313" key="13">
    <source>
        <dbReference type="EMBL" id="AKL94819.1"/>
    </source>
</evidence>
<evidence type="ECO:0000256" key="5">
    <source>
        <dbReference type="ARBA" id="ARBA00022723"/>
    </source>
</evidence>
<feature type="binding site" evidence="12">
    <location>
        <position position="140"/>
    </location>
    <ligand>
        <name>substrate</name>
    </ligand>
</feature>
<feature type="binding site" evidence="12">
    <location>
        <position position="184"/>
    </location>
    <ligand>
        <name>ATP</name>
        <dbReference type="ChEBI" id="CHEBI:30616"/>
    </ligand>
</feature>
<evidence type="ECO:0000256" key="6">
    <source>
        <dbReference type="ARBA" id="ARBA00022741"/>
    </source>
</evidence>
<dbReference type="OrthoDB" id="9775849at2"/>
<feature type="binding site" evidence="12">
    <location>
        <position position="283"/>
    </location>
    <ligand>
        <name>K(+)</name>
        <dbReference type="ChEBI" id="CHEBI:29103"/>
    </ligand>
</feature>
<keyword evidence="8 12" id="KW-0067">ATP-binding</keyword>
<evidence type="ECO:0000256" key="4">
    <source>
        <dbReference type="ARBA" id="ARBA00022679"/>
    </source>
</evidence>
<feature type="binding site" evidence="12">
    <location>
        <position position="286"/>
    </location>
    <ligand>
        <name>K(+)</name>
        <dbReference type="ChEBI" id="CHEBI:29103"/>
    </ligand>
</feature>
<dbReference type="GO" id="GO:0004747">
    <property type="term" value="F:ribokinase activity"/>
    <property type="evidence" value="ECO:0007669"/>
    <property type="project" value="UniProtKB-UniRule"/>
</dbReference>
<dbReference type="PROSITE" id="PS00584">
    <property type="entry name" value="PFKB_KINASES_2"/>
    <property type="match status" value="1"/>
</dbReference>
<feature type="binding site" evidence="12">
    <location>
        <begin position="220"/>
        <end position="225"/>
    </location>
    <ligand>
        <name>ATP</name>
        <dbReference type="ChEBI" id="CHEBI:30616"/>
    </ligand>
</feature>
<dbReference type="HAMAP" id="MF_01987">
    <property type="entry name" value="Ribokinase"/>
    <property type="match status" value="1"/>
</dbReference>
<dbReference type="InterPro" id="IPR011877">
    <property type="entry name" value="Ribokinase"/>
</dbReference>
<dbReference type="UniPathway" id="UPA00916">
    <property type="reaction ID" value="UER00889"/>
</dbReference>
<comment type="subunit">
    <text evidence="12">Homodimer.</text>
</comment>
<dbReference type="InterPro" id="IPR002173">
    <property type="entry name" value="Carboh/pur_kinase_PfkB_CS"/>
</dbReference>
<evidence type="ECO:0000256" key="12">
    <source>
        <dbReference type="HAMAP-Rule" id="MF_01987"/>
    </source>
</evidence>
<evidence type="ECO:0000256" key="2">
    <source>
        <dbReference type="ARBA" id="ARBA00012035"/>
    </source>
</evidence>
<dbReference type="EMBL" id="CP009687">
    <property type="protein sequence ID" value="AKL94819.1"/>
    <property type="molecule type" value="Genomic_DNA"/>
</dbReference>
<dbReference type="PROSITE" id="PS00583">
    <property type="entry name" value="PFKB_KINASES_1"/>
    <property type="match status" value="1"/>
</dbReference>
<feature type="binding site" evidence="12">
    <location>
        <position position="253"/>
    </location>
    <ligand>
        <name>substrate</name>
    </ligand>
</feature>
<evidence type="ECO:0000256" key="8">
    <source>
        <dbReference type="ARBA" id="ARBA00022840"/>
    </source>
</evidence>
<feature type="binding site" evidence="12">
    <location>
        <position position="249"/>
    </location>
    <ligand>
        <name>K(+)</name>
        <dbReference type="ChEBI" id="CHEBI:29103"/>
    </ligand>
</feature>
<dbReference type="NCBIfam" id="TIGR02152">
    <property type="entry name" value="D_ribokin_bact"/>
    <property type="match status" value="1"/>
</dbReference>
<keyword evidence="5 12" id="KW-0479">Metal-binding</keyword>
<proteinExistence type="inferred from homology"/>
<feature type="binding site" evidence="12">
    <location>
        <position position="288"/>
    </location>
    <ligand>
        <name>K(+)</name>
        <dbReference type="ChEBI" id="CHEBI:29103"/>
    </ligand>
</feature>
<comment type="similarity">
    <text evidence="1">Belongs to the carbohydrate kinase pfkB family.</text>
</comment>
<keyword evidence="4 12" id="KW-0808">Transferase</keyword>
<dbReference type="Gene3D" id="3.40.1190.20">
    <property type="match status" value="1"/>
</dbReference>
<dbReference type="PANTHER" id="PTHR10584:SF166">
    <property type="entry name" value="RIBOKINASE"/>
    <property type="match status" value="1"/>
</dbReference>
<organism evidence="13 14">
    <name type="scientific">Clostridium aceticum</name>
    <dbReference type="NCBI Taxonomy" id="84022"/>
    <lineage>
        <taxon>Bacteria</taxon>
        <taxon>Bacillati</taxon>
        <taxon>Bacillota</taxon>
        <taxon>Clostridia</taxon>
        <taxon>Eubacteriales</taxon>
        <taxon>Clostridiaceae</taxon>
        <taxon>Clostridium</taxon>
    </lineage>
</organism>
<feature type="binding site" evidence="12">
    <location>
        <position position="247"/>
    </location>
    <ligand>
        <name>K(+)</name>
        <dbReference type="ChEBI" id="CHEBI:29103"/>
    </ligand>
</feature>
<dbReference type="PANTHER" id="PTHR10584">
    <property type="entry name" value="SUGAR KINASE"/>
    <property type="match status" value="1"/>
</dbReference>
<dbReference type="Pfam" id="PF00294">
    <property type="entry name" value="PfkB"/>
    <property type="match status" value="1"/>
</dbReference>
<feature type="binding site" evidence="12">
    <location>
        <begin position="39"/>
        <end position="43"/>
    </location>
    <ligand>
        <name>substrate</name>
    </ligand>
</feature>
<evidence type="ECO:0000256" key="3">
    <source>
        <dbReference type="ARBA" id="ARBA00016943"/>
    </source>
</evidence>
<comment type="activity regulation">
    <text evidence="12">Activated by a monovalent cation that binds near, but not in, the active site. The most likely occupant of the site in vivo is potassium. Ion binding induces a conformational change that may alter substrate affinity.</text>
</comment>
<keyword evidence="10 12" id="KW-0630">Potassium</keyword>
<feature type="binding site" evidence="12">
    <location>
        <position position="277"/>
    </location>
    <ligand>
        <name>ATP</name>
        <dbReference type="ChEBI" id="CHEBI:30616"/>
    </ligand>
</feature>
<dbReference type="InterPro" id="IPR029056">
    <property type="entry name" value="Ribokinase-like"/>
</dbReference>
<dbReference type="STRING" id="84022.CACET_c13540"/>
<keyword evidence="6 12" id="KW-0547">Nucleotide-binding</keyword>
<sequence length="307" mass="32952">MSQILVIGSLNMDTVITVENLPKDGETIIAKEVNKFCGGKGSNQAVAIARFGANAIMLGKIGKDENGKALIASLEKEGVTTEYIGIEEGVLTGAAFINVDKEGTNTIVVDPGANYSVDKDYINEKASAFRVADYCLLQYEVPIETVELAIEKCYEEDIKVIVNPSPVAQIKETLYEKIDMLIVNETELSELSGIQVVEDVYIQKAMSVLVNKGVKCVIATLGSKGSIYMDASYKVEYQEAFKVNAIDSTAAGDTFTGALIASFVKGGDLKKSMRFANAAGAIAVQTKGAQDSIPMLSDVEKFIAEKK</sequence>
<dbReference type="InterPro" id="IPR011611">
    <property type="entry name" value="PfkB_dom"/>
</dbReference>
<feature type="active site" description="Proton acceptor" evidence="12">
    <location>
        <position position="253"/>
    </location>
</feature>
<dbReference type="CDD" id="cd01174">
    <property type="entry name" value="ribokinase"/>
    <property type="match status" value="1"/>
</dbReference>
<accession>A0A0D8IBT0</accession>
<dbReference type="AlphaFoldDB" id="A0A0D8IBT0"/>
<gene>
    <name evidence="12 13" type="primary">rbsK</name>
    <name evidence="13" type="ORF">CACET_c13540</name>
</gene>
<evidence type="ECO:0000256" key="7">
    <source>
        <dbReference type="ARBA" id="ARBA00022777"/>
    </source>
</evidence>
<comment type="caution">
    <text evidence="12">Lacks conserved residue(s) required for the propagation of feature annotation.</text>
</comment>
<comment type="subcellular location">
    <subcellularLocation>
        <location evidence="12">Cytoplasm</location>
    </subcellularLocation>
</comment>
<feature type="binding site" evidence="12">
    <location>
        <begin position="11"/>
        <end position="13"/>
    </location>
    <ligand>
        <name>substrate</name>
    </ligand>
</feature>
<keyword evidence="11 12" id="KW-0119">Carbohydrate metabolism</keyword>
<dbReference type="RefSeq" id="WP_044823602.1">
    <property type="nucleotide sequence ID" value="NZ_CP009687.1"/>
</dbReference>
<evidence type="ECO:0000256" key="9">
    <source>
        <dbReference type="ARBA" id="ARBA00022842"/>
    </source>
</evidence>
<dbReference type="GO" id="GO:0019303">
    <property type="term" value="P:D-ribose catabolic process"/>
    <property type="evidence" value="ECO:0007669"/>
    <property type="project" value="UniProtKB-UniRule"/>
</dbReference>
<evidence type="ECO:0000256" key="10">
    <source>
        <dbReference type="ARBA" id="ARBA00022958"/>
    </source>
</evidence>
<dbReference type="PRINTS" id="PR00990">
    <property type="entry name" value="RIBOKINASE"/>
</dbReference>
<comment type="cofactor">
    <cofactor evidence="12">
        <name>Mg(2+)</name>
        <dbReference type="ChEBI" id="CHEBI:18420"/>
    </cofactor>
    <text evidence="12">Requires a divalent cation, most likely magnesium in vivo, as an electrophilic catalyst to aid phosphoryl group transfer. It is the chelate of the metal and the nucleotide that is the actual substrate.</text>
</comment>
<dbReference type="KEGG" id="cace:CACET_c13540"/>
<dbReference type="GO" id="GO:0046872">
    <property type="term" value="F:metal ion binding"/>
    <property type="evidence" value="ECO:0007669"/>
    <property type="project" value="UniProtKB-KW"/>
</dbReference>
<dbReference type="EC" id="2.7.1.15" evidence="2 12"/>
<comment type="catalytic activity">
    <reaction evidence="12">
        <text>D-ribose + ATP = D-ribose 5-phosphate + ADP + H(+)</text>
        <dbReference type="Rhea" id="RHEA:13697"/>
        <dbReference type="ChEBI" id="CHEBI:15378"/>
        <dbReference type="ChEBI" id="CHEBI:30616"/>
        <dbReference type="ChEBI" id="CHEBI:47013"/>
        <dbReference type="ChEBI" id="CHEBI:78346"/>
        <dbReference type="ChEBI" id="CHEBI:456216"/>
        <dbReference type="EC" id="2.7.1.15"/>
    </reaction>
</comment>
<feature type="binding site" evidence="12">
    <location>
        <begin position="252"/>
        <end position="253"/>
    </location>
    <ligand>
        <name>ATP</name>
        <dbReference type="ChEBI" id="CHEBI:30616"/>
    </ligand>
</feature>
<keyword evidence="12" id="KW-0963">Cytoplasm</keyword>
<reference evidence="13 14" key="1">
    <citation type="submission" date="2014-10" db="EMBL/GenBank/DDBJ databases">
        <title>Genome sequence of Clostridium aceticum DSM 1496.</title>
        <authorList>
            <person name="Poehlein A."/>
            <person name="Schiel-Bengelsdorf B."/>
            <person name="Gottschalk G."/>
            <person name="Duerre P."/>
            <person name="Daniel R."/>
        </authorList>
    </citation>
    <scope>NUCLEOTIDE SEQUENCE [LARGE SCALE GENOMIC DNA]</scope>
    <source>
        <strain evidence="13 14">DSM 1496</strain>
    </source>
</reference>
<dbReference type="Proteomes" id="UP000035704">
    <property type="component" value="Chromosome"/>
</dbReference>
<evidence type="ECO:0000256" key="1">
    <source>
        <dbReference type="ARBA" id="ARBA00005380"/>
    </source>
</evidence>
<keyword evidence="7 12" id="KW-0418">Kinase</keyword>